<organism evidence="2 3">
    <name type="scientific">Nocardia amamiensis</name>
    <dbReference type="NCBI Taxonomy" id="404578"/>
    <lineage>
        <taxon>Bacteria</taxon>
        <taxon>Bacillati</taxon>
        <taxon>Actinomycetota</taxon>
        <taxon>Actinomycetes</taxon>
        <taxon>Mycobacteriales</taxon>
        <taxon>Nocardiaceae</taxon>
        <taxon>Nocardia</taxon>
    </lineage>
</organism>
<evidence type="ECO:0000259" key="1">
    <source>
        <dbReference type="Pfam" id="PF13701"/>
    </source>
</evidence>
<keyword evidence="3" id="KW-1185">Reference proteome</keyword>
<sequence length="468" mass="50074">MRSSHMFAAESVVFDERNLVSAAGLVPVMELAEQAGLSALIGECVTVDSARVASGAVNPAGKLTALIGAMLCGGDHIDHADLLRAGGTATVFDEVYAPSTLGIFLREFSFGHAQQVAALARRHLIALAARAPLLPGAEDRVYVDIDSVLRPVYGHAKQGASFGHSKIAGKVVLRRGLSGLLTTLSTDSAAPVIAEMRLRSGRAGSARGAASQVASAIGTARDIGAGKILLRGDSAFGSKKIMRTALAHDAEFSLTITRNKAVDRAIAAIPDDAWTGVEYPGAVRDPDTGEWISDAEVAETTHTIGTGRCGITVRLIVRRVRDANYRDGLFPIWRYHPFATNSELSTTEADLVHRRHAIVETVISDLIDGPLAHLPSGHFPANTVWAICAQIAHNLLRTAGTLTGSPRHAVARGVTLRRDLVCVPARFARPARRPVLHLPNHWPWEQSWTTLWHSIFHTNNHLTPPTAT</sequence>
<accession>A0ABS0D2M7</accession>
<dbReference type="InterPro" id="IPR025668">
    <property type="entry name" value="Tnp_DDE_dom"/>
</dbReference>
<dbReference type="RefSeq" id="WP_195134242.1">
    <property type="nucleotide sequence ID" value="NZ_JADLQX010000134.1"/>
</dbReference>
<comment type="caution">
    <text evidence="2">The sequence shown here is derived from an EMBL/GenBank/DDBJ whole genome shotgun (WGS) entry which is preliminary data.</text>
</comment>
<name>A0ABS0D2M7_9NOCA</name>
<proteinExistence type="predicted"/>
<reference evidence="2 3" key="1">
    <citation type="submission" date="2020-10" db="EMBL/GenBank/DDBJ databases">
        <title>Identification of Nocardia species via Next-generation sequencing and recognition of intraspecies genetic diversity.</title>
        <authorList>
            <person name="Li P."/>
            <person name="Li P."/>
            <person name="Lu B."/>
        </authorList>
    </citation>
    <scope>NUCLEOTIDE SEQUENCE [LARGE SCALE GENOMIC DNA]</scope>
    <source>
        <strain evidence="2 3">BJ06-0157</strain>
    </source>
</reference>
<feature type="domain" description="Transposase DDE" evidence="1">
    <location>
        <begin position="12"/>
        <end position="457"/>
    </location>
</feature>
<evidence type="ECO:0000313" key="3">
    <source>
        <dbReference type="Proteomes" id="UP000702209"/>
    </source>
</evidence>
<dbReference type="EMBL" id="JADLQX010000134">
    <property type="protein sequence ID" value="MBF6303069.1"/>
    <property type="molecule type" value="Genomic_DNA"/>
</dbReference>
<dbReference type="Pfam" id="PF13701">
    <property type="entry name" value="DDE_Tnp_1_4"/>
    <property type="match status" value="1"/>
</dbReference>
<dbReference type="NCBIfam" id="NF033539">
    <property type="entry name" value="transpos_IS1380"/>
    <property type="match status" value="1"/>
</dbReference>
<gene>
    <name evidence="2" type="ORF">IU459_37050</name>
</gene>
<dbReference type="Proteomes" id="UP000702209">
    <property type="component" value="Unassembled WGS sequence"/>
</dbReference>
<dbReference type="InterPro" id="IPR047960">
    <property type="entry name" value="Transpos_IS1380"/>
</dbReference>
<protein>
    <submittedName>
        <fullName evidence="2">IS1380 family transposase</fullName>
    </submittedName>
</protein>
<evidence type="ECO:0000313" key="2">
    <source>
        <dbReference type="EMBL" id="MBF6303069.1"/>
    </source>
</evidence>